<dbReference type="EMBL" id="AP023093">
    <property type="protein sequence ID" value="BCE35887.1"/>
    <property type="molecule type" value="Genomic_DNA"/>
</dbReference>
<evidence type="ECO:0000313" key="1">
    <source>
        <dbReference type="EMBL" id="BCE35887.1"/>
    </source>
</evidence>
<dbReference type="EMBL" id="AP023098">
    <property type="protein sequence ID" value="BCE79491.1"/>
    <property type="molecule type" value="Genomic_DNA"/>
</dbReference>
<proteinExistence type="predicted"/>
<evidence type="ECO:0000313" key="2">
    <source>
        <dbReference type="EMBL" id="BCE79491.1"/>
    </source>
</evidence>
<sequence>MLRRTYSLAVISWPKAAFSTANGKAGGQRTCSLALKDLSGEWPAGSDELGCAQMVSFRTTDKRSVMVTSFDRTRWLCAASWRFLE</sequence>
<protein>
    <submittedName>
        <fullName evidence="2">Uncharacterized protein</fullName>
    </submittedName>
</protein>
<dbReference type="AlphaFoldDB" id="A0A810BWC9"/>
<organism evidence="2">
    <name type="scientific">Bradyrhizobium diazoefficiens</name>
    <dbReference type="NCBI Taxonomy" id="1355477"/>
    <lineage>
        <taxon>Bacteria</taxon>
        <taxon>Pseudomonadati</taxon>
        <taxon>Pseudomonadota</taxon>
        <taxon>Alphaproteobacteria</taxon>
        <taxon>Hyphomicrobiales</taxon>
        <taxon>Nitrobacteraceae</taxon>
        <taxon>Bradyrhizobium</taxon>
    </lineage>
</organism>
<name>A0A810BWC9_9BRAD</name>
<reference evidence="1" key="1">
    <citation type="submission" date="2020-05" db="EMBL/GenBank/DDBJ databases">
        <title>Complete genome sequence of Bradyrhizobium diazoefficiens XF3 isolated from soybean nodule.</title>
        <authorList>
            <person name="Noda R."/>
            <person name="Kakizaki K."/>
            <person name="Minamisawa K."/>
        </authorList>
    </citation>
    <scope>NUCLEOTIDE SEQUENCE</scope>
    <source>
        <strain evidence="1">XF3</strain>
    </source>
</reference>
<gene>
    <name evidence="1" type="ORF">XF3B_09180</name>
    <name evidence="2" type="ORF">XF9B_09120</name>
</gene>
<accession>A0A810BWC9</accession>
<reference evidence="2" key="2">
    <citation type="submission" date="2020-05" db="EMBL/GenBank/DDBJ databases">
        <title>Complete genome sequence of Bradyrhizobium diazoefficiens XF9 isolated from soybean nodule.</title>
        <authorList>
            <person name="Noda R."/>
            <person name="Kakizaki K."/>
            <person name="Minamisawa K."/>
        </authorList>
    </citation>
    <scope>NUCLEOTIDE SEQUENCE</scope>
    <source>
        <strain evidence="2">XF9</strain>
    </source>
</reference>